<dbReference type="Pfam" id="PF00092">
    <property type="entry name" value="VWA"/>
    <property type="match status" value="1"/>
</dbReference>
<dbReference type="EMBL" id="JAODUO010000804">
    <property type="protein sequence ID" value="KAK2174410.1"/>
    <property type="molecule type" value="Genomic_DNA"/>
</dbReference>
<comment type="caution">
    <text evidence="2">The sequence shown here is derived from an EMBL/GenBank/DDBJ whole genome shotgun (WGS) entry which is preliminary data.</text>
</comment>
<gene>
    <name evidence="2" type="ORF">NP493_806g00002</name>
</gene>
<reference evidence="2" key="1">
    <citation type="journal article" date="2023" name="Mol. Biol. Evol.">
        <title>Third-Generation Sequencing Reveals the Adaptive Role of the Epigenome in Three Deep-Sea Polychaetes.</title>
        <authorList>
            <person name="Perez M."/>
            <person name="Aroh O."/>
            <person name="Sun Y."/>
            <person name="Lan Y."/>
            <person name="Juniper S.K."/>
            <person name="Young C.R."/>
            <person name="Angers B."/>
            <person name="Qian P.Y."/>
        </authorList>
    </citation>
    <scope>NUCLEOTIDE SEQUENCE</scope>
    <source>
        <strain evidence="2">R07B-5</strain>
    </source>
</reference>
<evidence type="ECO:0000259" key="1">
    <source>
        <dbReference type="PROSITE" id="PS50234"/>
    </source>
</evidence>
<feature type="domain" description="VWFA" evidence="1">
    <location>
        <begin position="15"/>
        <end position="107"/>
    </location>
</feature>
<dbReference type="AlphaFoldDB" id="A0AAD9KNC5"/>
<evidence type="ECO:0000313" key="2">
    <source>
        <dbReference type="EMBL" id="KAK2174410.1"/>
    </source>
</evidence>
<dbReference type="PRINTS" id="PR00453">
    <property type="entry name" value="VWFADOMAIN"/>
</dbReference>
<dbReference type="InterPro" id="IPR002035">
    <property type="entry name" value="VWF_A"/>
</dbReference>
<evidence type="ECO:0000313" key="3">
    <source>
        <dbReference type="Proteomes" id="UP001209878"/>
    </source>
</evidence>
<name>A0AAD9KNC5_RIDPI</name>
<dbReference type="InterPro" id="IPR050525">
    <property type="entry name" value="ECM_Assembly_Org"/>
</dbReference>
<proteinExistence type="predicted"/>
<dbReference type="PANTHER" id="PTHR24020:SF87">
    <property type="entry name" value="COLLAGEN ALPHA-1(VI) CHAIN-LIKE"/>
    <property type="match status" value="1"/>
</dbReference>
<keyword evidence="3" id="KW-1185">Reference proteome</keyword>
<dbReference type="SUPFAM" id="SSF53300">
    <property type="entry name" value="vWA-like"/>
    <property type="match status" value="1"/>
</dbReference>
<dbReference type="Gene3D" id="3.40.50.410">
    <property type="entry name" value="von Willebrand factor, type A domain"/>
    <property type="match status" value="1"/>
</dbReference>
<dbReference type="InterPro" id="IPR036465">
    <property type="entry name" value="vWFA_dom_sf"/>
</dbReference>
<organism evidence="2 3">
    <name type="scientific">Ridgeia piscesae</name>
    <name type="common">Tubeworm</name>
    <dbReference type="NCBI Taxonomy" id="27915"/>
    <lineage>
        <taxon>Eukaryota</taxon>
        <taxon>Metazoa</taxon>
        <taxon>Spiralia</taxon>
        <taxon>Lophotrochozoa</taxon>
        <taxon>Annelida</taxon>
        <taxon>Polychaeta</taxon>
        <taxon>Sedentaria</taxon>
        <taxon>Canalipalpata</taxon>
        <taxon>Sabellida</taxon>
        <taxon>Siboglinidae</taxon>
        <taxon>Ridgeia</taxon>
    </lineage>
</organism>
<dbReference type="Proteomes" id="UP001209878">
    <property type="component" value="Unassembled WGS sequence"/>
</dbReference>
<protein>
    <recommendedName>
        <fullName evidence="1">VWFA domain-containing protein</fullName>
    </recommendedName>
</protein>
<dbReference type="PANTHER" id="PTHR24020">
    <property type="entry name" value="COLLAGEN ALPHA"/>
    <property type="match status" value="1"/>
</dbReference>
<dbReference type="CDD" id="cd01450">
    <property type="entry name" value="vWFA_subfamily_ECM"/>
    <property type="match status" value="1"/>
</dbReference>
<sequence length="107" mass="12174">MLCLSYVVLGDCRADVVFVLDSSGSIGFLDWFRVKQFVLDVVQGLKVMKNQTRVGVVSFATTVRPEFHLEQFKSLDTLLPVIWDIDYMAGVTNTAAGLRRMHKMFKR</sequence>
<accession>A0AAD9KNC5</accession>
<dbReference type="PROSITE" id="PS50234">
    <property type="entry name" value="VWFA"/>
    <property type="match status" value="1"/>
</dbReference>